<sequence>MNTGLNTLFNEISSRDIIHANSVLLGLGLAKQYIRPYAARHRFAFHRPTRSYAYGTIHTTENDRHSMLRLECFWRVIHSSSNYQDTTPTLYGYLMSRKYMNSMQSVSLAVRSSAVPHGLQCF</sequence>
<proteinExistence type="predicted"/>
<accession>A0A5C6SK65</accession>
<organism evidence="1 2">
    <name type="scientific">Fusarium oxysporum f. sp. cubense</name>
    <dbReference type="NCBI Taxonomy" id="61366"/>
    <lineage>
        <taxon>Eukaryota</taxon>
        <taxon>Fungi</taxon>
        <taxon>Dikarya</taxon>
        <taxon>Ascomycota</taxon>
        <taxon>Pezizomycotina</taxon>
        <taxon>Sordariomycetes</taxon>
        <taxon>Hypocreomycetidae</taxon>
        <taxon>Hypocreales</taxon>
        <taxon>Nectriaceae</taxon>
        <taxon>Fusarium</taxon>
        <taxon>Fusarium oxysporum species complex</taxon>
    </lineage>
</organism>
<dbReference type="Proteomes" id="UP000321331">
    <property type="component" value="Unassembled WGS sequence"/>
</dbReference>
<dbReference type="EMBL" id="VMNF01000012">
    <property type="protein sequence ID" value="TXB98979.1"/>
    <property type="molecule type" value="Genomic_DNA"/>
</dbReference>
<evidence type="ECO:0000313" key="2">
    <source>
        <dbReference type="Proteomes" id="UP000321331"/>
    </source>
</evidence>
<evidence type="ECO:0000313" key="1">
    <source>
        <dbReference type="EMBL" id="TXB98979.1"/>
    </source>
</evidence>
<gene>
    <name evidence="1" type="ORF">FocTR4_00012857</name>
</gene>
<dbReference type="AlphaFoldDB" id="A0A5C6SK65"/>
<protein>
    <submittedName>
        <fullName evidence="1">Uncharacterized protein</fullName>
    </submittedName>
</protein>
<comment type="caution">
    <text evidence="1">The sequence shown here is derived from an EMBL/GenBank/DDBJ whole genome shotgun (WGS) entry which is preliminary data.</text>
</comment>
<reference evidence="1 2" key="1">
    <citation type="submission" date="2019-07" db="EMBL/GenBank/DDBJ databases">
        <title>The First High-Quality Draft Genome Sequence of the Causal Agent of the Current Panama Disease Epidemic.</title>
        <authorList>
            <person name="Warmington R.J."/>
            <person name="Kay W."/>
            <person name="Jeffries A."/>
            <person name="Bebber D."/>
            <person name="Moore K."/>
            <person name="Studholme D.J."/>
        </authorList>
    </citation>
    <scope>NUCLEOTIDE SEQUENCE [LARGE SCALE GENOMIC DNA]</scope>
    <source>
        <strain evidence="1 2">TR4</strain>
    </source>
</reference>
<name>A0A5C6SK65_FUSOC</name>